<keyword evidence="4 12" id="KW-0645">Protease</keyword>
<evidence type="ECO:0000256" key="12">
    <source>
        <dbReference type="HAMAP-Rule" id="MF_00188"/>
    </source>
</evidence>
<feature type="transmembrane region" description="Helical" evidence="12">
    <location>
        <begin position="18"/>
        <end position="39"/>
    </location>
</feature>
<evidence type="ECO:0000256" key="6">
    <source>
        <dbReference type="ARBA" id="ARBA00022723"/>
    </source>
</evidence>
<keyword evidence="3 12" id="KW-1003">Cell membrane</keyword>
<evidence type="ECO:0000256" key="1">
    <source>
        <dbReference type="ARBA" id="ARBA00004651"/>
    </source>
</evidence>
<dbReference type="Proteomes" id="UP000510821">
    <property type="component" value="Chromosome"/>
</dbReference>
<evidence type="ECO:0000256" key="7">
    <source>
        <dbReference type="ARBA" id="ARBA00022801"/>
    </source>
</evidence>
<dbReference type="GO" id="GO:0004222">
    <property type="term" value="F:metalloendopeptidase activity"/>
    <property type="evidence" value="ECO:0007669"/>
    <property type="project" value="UniProtKB-UniRule"/>
</dbReference>
<comment type="similarity">
    <text evidence="2 12">Belongs to the peptidase M48B family.</text>
</comment>
<keyword evidence="10 12" id="KW-0482">Metalloprotease</keyword>
<evidence type="ECO:0000256" key="5">
    <source>
        <dbReference type="ARBA" id="ARBA00022692"/>
    </source>
</evidence>
<evidence type="ECO:0000256" key="2">
    <source>
        <dbReference type="ARBA" id="ARBA00009779"/>
    </source>
</evidence>
<dbReference type="Gene3D" id="3.30.2010.10">
    <property type="entry name" value="Metalloproteases ('zincins'), catalytic domain"/>
    <property type="match status" value="1"/>
</dbReference>
<keyword evidence="14" id="KW-0346">Stress response</keyword>
<dbReference type="Pfam" id="PF01435">
    <property type="entry name" value="Peptidase_M48"/>
    <property type="match status" value="1"/>
</dbReference>
<dbReference type="GO" id="GO:0005886">
    <property type="term" value="C:plasma membrane"/>
    <property type="evidence" value="ECO:0007669"/>
    <property type="project" value="UniProtKB-SubCell"/>
</dbReference>
<feature type="binding site" evidence="12">
    <location>
        <position position="152"/>
    </location>
    <ligand>
        <name>Zn(2+)</name>
        <dbReference type="ChEBI" id="CHEBI:29105"/>
        <note>catalytic</note>
    </ligand>
</feature>
<feature type="transmembrane region" description="Helical" evidence="12">
    <location>
        <begin position="195"/>
        <end position="219"/>
    </location>
</feature>
<feature type="binding site" evidence="12">
    <location>
        <position position="228"/>
    </location>
    <ligand>
        <name>Zn(2+)</name>
        <dbReference type="ChEBI" id="CHEBI:29105"/>
        <note>catalytic</note>
    </ligand>
</feature>
<proteinExistence type="inferred from homology"/>
<feature type="binding site" evidence="12">
    <location>
        <position position="148"/>
    </location>
    <ligand>
        <name>Zn(2+)</name>
        <dbReference type="ChEBI" id="CHEBI:29105"/>
        <note>catalytic</note>
    </ligand>
</feature>
<keyword evidence="5 12" id="KW-0812">Transmembrane</keyword>
<comment type="cofactor">
    <cofactor evidence="12">
        <name>Zn(2+)</name>
        <dbReference type="ChEBI" id="CHEBI:29105"/>
    </cofactor>
    <text evidence="12">Binds 1 zinc ion per subunit.</text>
</comment>
<feature type="active site" evidence="12">
    <location>
        <position position="149"/>
    </location>
</feature>
<keyword evidence="6 12" id="KW-0479">Metal-binding</keyword>
<evidence type="ECO:0000256" key="4">
    <source>
        <dbReference type="ARBA" id="ARBA00022670"/>
    </source>
</evidence>
<evidence type="ECO:0000259" key="13">
    <source>
        <dbReference type="Pfam" id="PF01435"/>
    </source>
</evidence>
<evidence type="ECO:0000313" key="15">
    <source>
        <dbReference type="Proteomes" id="UP000510821"/>
    </source>
</evidence>
<organism evidence="14 15">
    <name type="scientific">Fermentimicrarchaeum limneticum</name>
    <dbReference type="NCBI Taxonomy" id="2795018"/>
    <lineage>
        <taxon>Archaea</taxon>
        <taxon>Candidatus Micrarchaeota</taxon>
        <taxon>Candidatus Fermentimicrarchaeales</taxon>
        <taxon>Candidatus Fermentimicrarchaeaceae</taxon>
        <taxon>Candidatus Fermentimicrarchaeum</taxon>
    </lineage>
</organism>
<dbReference type="PANTHER" id="PTHR43221:SF1">
    <property type="entry name" value="PROTEASE HTPX"/>
    <property type="match status" value="1"/>
</dbReference>
<dbReference type="GO" id="GO:0008270">
    <property type="term" value="F:zinc ion binding"/>
    <property type="evidence" value="ECO:0007669"/>
    <property type="project" value="UniProtKB-UniRule"/>
</dbReference>
<keyword evidence="8 12" id="KW-0862">Zinc</keyword>
<evidence type="ECO:0000256" key="9">
    <source>
        <dbReference type="ARBA" id="ARBA00022989"/>
    </source>
</evidence>
<protein>
    <recommendedName>
        <fullName evidence="12">Protease HtpX homolog</fullName>
        <ecNumber evidence="12">3.4.24.-</ecNumber>
    </recommendedName>
</protein>
<name>A0A7D6BSN3_FERL1</name>
<dbReference type="GO" id="GO:0006508">
    <property type="term" value="P:proteolysis"/>
    <property type="evidence" value="ECO:0007669"/>
    <property type="project" value="UniProtKB-KW"/>
</dbReference>
<accession>A0A7D6BSN3</accession>
<feature type="domain" description="Peptidase M48" evidence="13">
    <location>
        <begin position="82"/>
        <end position="298"/>
    </location>
</feature>
<dbReference type="AlphaFoldDB" id="A0A7D6BSN3"/>
<evidence type="ECO:0000256" key="10">
    <source>
        <dbReference type="ARBA" id="ARBA00023049"/>
    </source>
</evidence>
<dbReference type="HAMAP" id="MF_00188">
    <property type="entry name" value="Pept_M48_protease_HtpX"/>
    <property type="match status" value="1"/>
</dbReference>
<sequence>MERISFYDQISRNRRDSILLILVVLVFMIALISIIGTVYSPESSFFFLTIALIITLVHIFVSYNYGDRIVLSSVNARPADEKKETYLINTVDGLAIAAGVPAPKVYVINSPEMNAFATGKDPQHASIAVTTGLLQRLNRSELEGVIGHEMSHVRNYDIRFATLVAVLVGLVAILSNLFVRSFWFRGGNREERRGGGIWVLLVVVGILLAILAPIFTRIVQAMISRRREYLADASSAELTRYPEGLANALEKIKNVNTGKMQVSEAVSHLFFVDPTRSALDSLFATHPPIDKRIEILRSM</sequence>
<keyword evidence="11 12" id="KW-0472">Membrane</keyword>
<feature type="transmembrane region" description="Helical" evidence="12">
    <location>
        <begin position="160"/>
        <end position="183"/>
    </location>
</feature>
<gene>
    <name evidence="12" type="primary">htpX</name>
    <name evidence="14" type="ORF">Sv326_0286</name>
</gene>
<dbReference type="InterPro" id="IPR001915">
    <property type="entry name" value="Peptidase_M48"/>
</dbReference>
<comment type="subcellular location">
    <subcellularLocation>
        <location evidence="1 12">Cell membrane</location>
        <topology evidence="1 12">Multi-pass membrane protein</topology>
    </subcellularLocation>
</comment>
<keyword evidence="7 12" id="KW-0378">Hydrolase</keyword>
<reference evidence="15" key="1">
    <citation type="submission" date="2020-07" db="EMBL/GenBank/DDBJ databases">
        <title>Metabolic diversity and evolutionary history of the archaeal phylum ###Micrarchaeota### uncovered from a freshwater lake metagenome.</title>
        <authorList>
            <person name="Kadnikov V.V."/>
            <person name="Savvichev A.S."/>
            <person name="Mardanov A.V."/>
            <person name="Beletsky A.V."/>
            <person name="Chupakov A.V."/>
            <person name="Kokryatskaya N.M."/>
            <person name="Pimenov N.V."/>
            <person name="Ravin N.V."/>
        </authorList>
    </citation>
    <scope>NUCLEOTIDE SEQUENCE [LARGE SCALE GENOMIC DNA]</scope>
</reference>
<dbReference type="KEGG" id="flt:Sv326_0286"/>
<keyword evidence="9 12" id="KW-1133">Transmembrane helix</keyword>
<evidence type="ECO:0000313" key="14">
    <source>
        <dbReference type="EMBL" id="QLJ52461.1"/>
    </source>
</evidence>
<dbReference type="InterPro" id="IPR022919">
    <property type="entry name" value="Pept_M48_protease_HtpX"/>
</dbReference>
<dbReference type="InterPro" id="IPR050083">
    <property type="entry name" value="HtpX_protease"/>
</dbReference>
<feature type="transmembrane region" description="Helical" evidence="12">
    <location>
        <begin position="45"/>
        <end position="65"/>
    </location>
</feature>
<dbReference type="EC" id="3.4.24.-" evidence="12"/>
<dbReference type="PANTHER" id="PTHR43221">
    <property type="entry name" value="PROTEASE HTPX"/>
    <property type="match status" value="1"/>
</dbReference>
<evidence type="ECO:0000256" key="3">
    <source>
        <dbReference type="ARBA" id="ARBA00022475"/>
    </source>
</evidence>
<evidence type="ECO:0000256" key="11">
    <source>
        <dbReference type="ARBA" id="ARBA00023136"/>
    </source>
</evidence>
<dbReference type="EMBL" id="CP058998">
    <property type="protein sequence ID" value="QLJ52461.1"/>
    <property type="molecule type" value="Genomic_DNA"/>
</dbReference>
<dbReference type="CDD" id="cd07340">
    <property type="entry name" value="M48B_Htpx_like"/>
    <property type="match status" value="1"/>
</dbReference>
<evidence type="ECO:0000256" key="8">
    <source>
        <dbReference type="ARBA" id="ARBA00022833"/>
    </source>
</evidence>